<evidence type="ECO:0000313" key="2">
    <source>
        <dbReference type="Proteomes" id="UP000178606"/>
    </source>
</evidence>
<protein>
    <recommendedName>
        <fullName evidence="3">Lipoprotein</fullName>
    </recommendedName>
</protein>
<dbReference type="Proteomes" id="UP000178606">
    <property type="component" value="Unassembled WGS sequence"/>
</dbReference>
<comment type="caution">
    <text evidence="1">The sequence shown here is derived from an EMBL/GenBank/DDBJ whole genome shotgun (WGS) entry which is preliminary data.</text>
</comment>
<evidence type="ECO:0000313" key="1">
    <source>
        <dbReference type="EMBL" id="OGG52078.1"/>
    </source>
</evidence>
<gene>
    <name evidence="1" type="ORF">A3F84_25850</name>
</gene>
<dbReference type="AlphaFoldDB" id="A0A1F6CSB1"/>
<dbReference type="PROSITE" id="PS51257">
    <property type="entry name" value="PROKAR_LIPOPROTEIN"/>
    <property type="match status" value="1"/>
</dbReference>
<proteinExistence type="predicted"/>
<dbReference type="EMBL" id="MFKF01000158">
    <property type="protein sequence ID" value="OGG52078.1"/>
    <property type="molecule type" value="Genomic_DNA"/>
</dbReference>
<accession>A0A1F6CSB1</accession>
<name>A0A1F6CSB1_HANXR</name>
<evidence type="ECO:0008006" key="3">
    <source>
        <dbReference type="Google" id="ProtNLM"/>
    </source>
</evidence>
<sequence length="136" mass="14784">MREVQWPAWLVLVVALGALACTRGALGDEPVRAQFPPESESVVQAAREDLQSRIGVPVDVIEVLSVESVTWPDAGLGCPDPDRLYAQVLTSGYRIVLTVDGHEYVYHSSRSQVVACSSDREKPALPNVISDLPTGW</sequence>
<organism evidence="1 2">
    <name type="scientific">Handelsmanbacteria sp. (strain RIFCSPLOWO2_12_FULL_64_10)</name>
    <dbReference type="NCBI Taxonomy" id="1817868"/>
    <lineage>
        <taxon>Bacteria</taxon>
        <taxon>Candidatus Handelsmaniibacteriota</taxon>
    </lineage>
</organism>
<reference evidence="1 2" key="1">
    <citation type="journal article" date="2016" name="Nat. Commun.">
        <title>Thousands of microbial genomes shed light on interconnected biogeochemical processes in an aquifer system.</title>
        <authorList>
            <person name="Anantharaman K."/>
            <person name="Brown C.T."/>
            <person name="Hug L.A."/>
            <person name="Sharon I."/>
            <person name="Castelle C.J."/>
            <person name="Probst A.J."/>
            <person name="Thomas B.C."/>
            <person name="Singh A."/>
            <person name="Wilkins M.J."/>
            <person name="Karaoz U."/>
            <person name="Brodie E.L."/>
            <person name="Williams K.H."/>
            <person name="Hubbard S.S."/>
            <person name="Banfield J.F."/>
        </authorList>
    </citation>
    <scope>NUCLEOTIDE SEQUENCE [LARGE SCALE GENOMIC DNA]</scope>
    <source>
        <strain evidence="2">RIFCSPLOWO2_12_FULL_64_10</strain>
    </source>
</reference>